<evidence type="ECO:0000313" key="2">
    <source>
        <dbReference type="EMBL" id="AQA27288.1"/>
    </source>
</evidence>
<sequence>MPKKSSRRRRTTATTKKKSSSKKAAKKGPTTKKVVKKVMGASAIALKPLVSPFDRSNMQPKIPDGKVGESVGLKFTMTKEYSNKTLTTMHAMLFPGQSGGLFVSGCQNVNGINREVQAYANAGGFSYTYDNTTKMALLTANEKYHSWRIVSQAAKFELLNPAEEDDGWWEAVRITDMLSLFDYHVEQHSNKTGRLQGVFVPFLGLLNLEDRALTAERTYESGRLKDIHKREFHLRQVKDEVDFTQLCSPIALEGVQETGAGTSGSPFVLANGAGANAGESFGMQNYNAMRNYIDFGYDCIYFRFHCRDPASATRLLTHVVSNQEIQYSSESGESRFQTANTRHAQVDTVMANRSNGGATTSVPSTSRHNPHR</sequence>
<dbReference type="OrthoDB" id="21386at10239"/>
<evidence type="ECO:0000313" key="3">
    <source>
        <dbReference type="Proteomes" id="UP000214348"/>
    </source>
</evidence>
<proteinExistence type="predicted"/>
<reference evidence="2" key="1">
    <citation type="submission" date="2016-12" db="EMBL/GenBank/DDBJ databases">
        <title>Identification of bacilladnaviruses in Amphibola crenata and benthic sediments in New Zealand.</title>
        <authorList>
            <person name="Varsani A."/>
            <person name="Kraberger S."/>
            <person name="Dayaram A."/>
            <person name="Goldstien S."/>
            <person name="Kazlauskas D."/>
            <person name="Krupovic M."/>
        </authorList>
    </citation>
    <scope>NUCLEOTIDE SEQUENCE [LARGE SCALE GENOMIC DNA]</scope>
    <source>
        <strain evidence="2">GaBacV1</strain>
    </source>
</reference>
<keyword evidence="3" id="KW-1185">Reference proteome</keyword>
<dbReference type="RefSeq" id="YP_009345106.1">
    <property type="nucleotide sequence ID" value="NC_033746.1"/>
</dbReference>
<dbReference type="Pfam" id="PF25628">
    <property type="entry name" value="Shotoku_capsid"/>
    <property type="match status" value="1"/>
</dbReference>
<dbReference type="Proteomes" id="UP000214348">
    <property type="component" value="Segment"/>
</dbReference>
<dbReference type="EMBL" id="KY405006">
    <property type="protein sequence ID" value="AQA27288.1"/>
    <property type="molecule type" value="Genomic_DNA"/>
</dbReference>
<evidence type="ECO:0000256" key="1">
    <source>
        <dbReference type="SAM" id="MobiDB-lite"/>
    </source>
</evidence>
<accession>A0A1P8YT82</accession>
<feature type="region of interest" description="Disordered" evidence="1">
    <location>
        <begin position="1"/>
        <end position="33"/>
    </location>
</feature>
<feature type="region of interest" description="Disordered" evidence="1">
    <location>
        <begin position="351"/>
        <end position="372"/>
    </location>
</feature>
<organism evidence="2">
    <name type="scientific">Amphibola crenata associated bacilladnavirus 1</name>
    <dbReference type="NCBI Taxonomy" id="1941435"/>
    <lineage>
        <taxon>Viruses</taxon>
        <taxon>Monodnaviria</taxon>
        <taxon>Shotokuvirae</taxon>
        <taxon>Cressdnaviricota</taxon>
        <taxon>Arfiviricetes</taxon>
        <taxon>Baphyvirales</taxon>
        <taxon>Bacilladnaviridae</taxon>
        <taxon>Protobacilladnavirus</taxon>
        <taxon>Protobacilladnavirus mudflat</taxon>
    </lineage>
</organism>
<dbReference type="KEGG" id="vg:30999678"/>
<protein>
    <submittedName>
        <fullName evidence="2">p1</fullName>
    </submittedName>
</protein>
<name>A0A1P8YT82_9VIRU</name>
<dbReference type="GeneID" id="30999678"/>
<dbReference type="InterPro" id="IPR057959">
    <property type="entry name" value="Shotoku_capsid"/>
</dbReference>